<reference evidence="2 4" key="1">
    <citation type="journal article" date="2015" name="Genome Announc.">
        <title>Complete Genome Sequences for Two Strains of a Novel Fastidious, Partially Acid-Fast, Gram-Positive Corynebacterineae Bacterium, Derived from Human Clinical Samples.</title>
        <authorList>
            <person name="Nicholson A.C."/>
            <person name="Bell M."/>
            <person name="Humrighouse B.W."/>
            <person name="McQuiston J.R."/>
        </authorList>
    </citation>
    <scope>NUCLEOTIDE SEQUENCE [LARGE SCALE GENOMIC DNA]</scope>
    <source>
        <strain evidence="2 4">X1698</strain>
    </source>
</reference>
<dbReference type="STRING" id="1528099.AL705_08150"/>
<dbReference type="KEGG" id="cbq:AL705_08150"/>
<evidence type="ECO:0000313" key="2">
    <source>
        <dbReference type="EMBL" id="ALE19497.1"/>
    </source>
</evidence>
<organism evidence="2 4">
    <name type="scientific">Lawsonella clevelandensis</name>
    <dbReference type="NCBI Taxonomy" id="1528099"/>
    <lineage>
        <taxon>Bacteria</taxon>
        <taxon>Bacillati</taxon>
        <taxon>Actinomycetota</taxon>
        <taxon>Actinomycetes</taxon>
        <taxon>Mycobacteriales</taxon>
        <taxon>Lawsonellaceae</taxon>
        <taxon>Lawsonella</taxon>
    </lineage>
</organism>
<proteinExistence type="inferred from homology"/>
<comment type="similarity">
    <text evidence="1">Belongs to the UPF0434 family.</text>
</comment>
<dbReference type="HAMAP" id="MF_01187">
    <property type="entry name" value="UPF0434"/>
    <property type="match status" value="1"/>
</dbReference>
<dbReference type="Gene3D" id="2.20.25.10">
    <property type="match status" value="1"/>
</dbReference>
<dbReference type="Proteomes" id="UP000324288">
    <property type="component" value="Chromosome"/>
</dbReference>
<evidence type="ECO:0000313" key="5">
    <source>
        <dbReference type="Proteomes" id="UP000324288"/>
    </source>
</evidence>
<dbReference type="EMBL" id="CP012390">
    <property type="protein sequence ID" value="ALE19497.1"/>
    <property type="molecule type" value="Genomic_DNA"/>
</dbReference>
<evidence type="ECO:0000256" key="1">
    <source>
        <dbReference type="HAMAP-Rule" id="MF_01187"/>
    </source>
</evidence>
<evidence type="ECO:0000313" key="4">
    <source>
        <dbReference type="Proteomes" id="UP000068137"/>
    </source>
</evidence>
<dbReference type="SUPFAM" id="SSF158997">
    <property type="entry name" value="Trm112p-like"/>
    <property type="match status" value="1"/>
</dbReference>
<evidence type="ECO:0000313" key="3">
    <source>
        <dbReference type="EMBL" id="VHO01716.1"/>
    </source>
</evidence>
<dbReference type="Proteomes" id="UP000068137">
    <property type="component" value="Chromosome"/>
</dbReference>
<keyword evidence="5" id="KW-1185">Reference proteome</keyword>
<dbReference type="EMBL" id="LR584267">
    <property type="protein sequence ID" value="VHO01716.1"/>
    <property type="molecule type" value="Genomic_DNA"/>
</dbReference>
<reference evidence="2" key="2">
    <citation type="journal article" date="2016" name="Int. J. Syst. Evol. Microbiol.">
        <title>Lawsonella clevelandensis gen. nov., sp. nov., a new member of the suborder Corynebacterineae isolated from human abscesses.</title>
        <authorList>
            <person name="Bell M.E."/>
            <person name="Bernard K.A."/>
            <person name="Harrington S.M."/>
            <person name="Patel N.B."/>
            <person name="Tucker T.A."/>
            <person name="Metcalfe M.G."/>
            <person name="McQuiston J.R."/>
        </authorList>
    </citation>
    <scope>NUCLEOTIDE SEQUENCE</scope>
    <source>
        <strain evidence="2">X1698</strain>
    </source>
</reference>
<dbReference type="OrthoDB" id="9812205at2"/>
<dbReference type="PANTHER" id="PTHR33505">
    <property type="entry name" value="ZGC:162634"/>
    <property type="match status" value="1"/>
</dbReference>
<accession>A0A0M5KZS9</accession>
<dbReference type="InterPro" id="IPR005651">
    <property type="entry name" value="Trm112-like"/>
</dbReference>
<gene>
    <name evidence="2" type="ORF">AL705_08150</name>
    <name evidence="3" type="ORF">LC603019_01641</name>
</gene>
<dbReference type="PANTHER" id="PTHR33505:SF4">
    <property type="entry name" value="PROTEIN PREY, MITOCHONDRIAL"/>
    <property type="match status" value="1"/>
</dbReference>
<sequence length="73" mass="8093">MSTEIDPALLKILACPEDKGSVLYVAGECIYNPRLHKAYPIRDGIPVMLMNEARQVSDAEHERLMGVAIDPRA</sequence>
<protein>
    <recommendedName>
        <fullName evidence="1">UPF0434 protein AL705_08150</fullName>
    </recommendedName>
</protein>
<name>A0A0M5KZS9_9ACTN</name>
<dbReference type="GO" id="GO:0005829">
    <property type="term" value="C:cytosol"/>
    <property type="evidence" value="ECO:0007669"/>
    <property type="project" value="TreeGrafter"/>
</dbReference>
<dbReference type="GeneID" id="84895513"/>
<dbReference type="AlphaFoldDB" id="A0A0M5KZS9"/>
<dbReference type="RefSeq" id="WP_053962585.1">
    <property type="nucleotide sequence ID" value="NZ_CAMJVL010000007.1"/>
</dbReference>
<reference evidence="3 5" key="3">
    <citation type="submission" date="2019-04" db="EMBL/GenBank/DDBJ databases">
        <authorList>
            <person name="Seth-Smith MB H."/>
            <person name="Seth-Smith H."/>
        </authorList>
    </citation>
    <scope>NUCLEOTIDE SEQUENCE [LARGE SCALE GENOMIC DNA]</scope>
    <source>
        <strain evidence="3">USB-603019</strain>
    </source>
</reference>
<dbReference type="Pfam" id="PF03966">
    <property type="entry name" value="Trm112p"/>
    <property type="match status" value="1"/>
</dbReference>